<dbReference type="Proteomes" id="UP000250991">
    <property type="component" value="Unassembled WGS sequence"/>
</dbReference>
<dbReference type="EMBL" id="UARW01000010">
    <property type="protein sequence ID" value="SQD06307.1"/>
    <property type="molecule type" value="Genomic_DNA"/>
</dbReference>
<proteinExistence type="predicted"/>
<dbReference type="AlphaFoldDB" id="A0A2X3K4F7"/>
<feature type="region of interest" description="Disordered" evidence="1">
    <location>
        <begin position="50"/>
        <end position="77"/>
    </location>
</feature>
<evidence type="ECO:0000313" key="3">
    <source>
        <dbReference type="Proteomes" id="UP000250991"/>
    </source>
</evidence>
<evidence type="ECO:0000256" key="1">
    <source>
        <dbReference type="SAM" id="MobiDB-lite"/>
    </source>
</evidence>
<reference evidence="2 3" key="1">
    <citation type="submission" date="2018-06" db="EMBL/GenBank/DDBJ databases">
        <authorList>
            <consortium name="Pathogen Informatics"/>
            <person name="Doyle S."/>
        </authorList>
    </citation>
    <scope>NUCLEOTIDE SEQUENCE [LARGE SCALE GENOMIC DNA]</scope>
    <source>
        <strain evidence="2 3">NCTC8009</strain>
    </source>
</reference>
<feature type="compositionally biased region" description="Basic and acidic residues" evidence="1">
    <location>
        <begin position="60"/>
        <end position="77"/>
    </location>
</feature>
<gene>
    <name evidence="2" type="ORF">NCTC8009_06899</name>
</gene>
<evidence type="ECO:0000313" key="2">
    <source>
        <dbReference type="EMBL" id="SQD06307.1"/>
    </source>
</evidence>
<name>A0A2X3K4F7_ECOLX</name>
<accession>A0A2X3K4F7</accession>
<organism evidence="2 3">
    <name type="scientific">Escherichia coli</name>
    <dbReference type="NCBI Taxonomy" id="562"/>
    <lineage>
        <taxon>Bacteria</taxon>
        <taxon>Pseudomonadati</taxon>
        <taxon>Pseudomonadota</taxon>
        <taxon>Gammaproteobacteria</taxon>
        <taxon>Enterobacterales</taxon>
        <taxon>Enterobacteriaceae</taxon>
        <taxon>Escherichia</taxon>
    </lineage>
</organism>
<protein>
    <submittedName>
        <fullName evidence="2">Uncharacterized protein</fullName>
    </submittedName>
</protein>
<sequence length="77" mass="8827">MMIDSMAVLDIFILAAKAAANHNKEYRNEEDCQYRCGHHPAITPYLLRSVRAGTSTSTDNQRHNAEDKRQRGHQDRT</sequence>